<dbReference type="InterPro" id="IPR001789">
    <property type="entry name" value="Sig_transdc_resp-reg_receiver"/>
</dbReference>
<evidence type="ECO:0000256" key="5">
    <source>
        <dbReference type="ARBA" id="ARBA00023163"/>
    </source>
</evidence>
<dbReference type="GO" id="GO:0006355">
    <property type="term" value="P:regulation of DNA-templated transcription"/>
    <property type="evidence" value="ECO:0007669"/>
    <property type="project" value="TreeGrafter"/>
</dbReference>
<dbReference type="PROSITE" id="PS50110">
    <property type="entry name" value="RESPONSE_REGULATORY"/>
    <property type="match status" value="1"/>
</dbReference>
<dbReference type="InterPro" id="IPR011006">
    <property type="entry name" value="CheY-like_superfamily"/>
</dbReference>
<dbReference type="SUPFAM" id="SSF52172">
    <property type="entry name" value="CheY-like"/>
    <property type="match status" value="1"/>
</dbReference>
<evidence type="ECO:0000256" key="1">
    <source>
        <dbReference type="ARBA" id="ARBA00022553"/>
    </source>
</evidence>
<proteinExistence type="predicted"/>
<dbReference type="InterPro" id="IPR039420">
    <property type="entry name" value="WalR-like"/>
</dbReference>
<dbReference type="SMART" id="SM00448">
    <property type="entry name" value="REC"/>
    <property type="match status" value="1"/>
</dbReference>
<dbReference type="Pfam" id="PF00072">
    <property type="entry name" value="Response_reg"/>
    <property type="match status" value="1"/>
</dbReference>
<feature type="modified residue" description="4-aspartylphosphate" evidence="6">
    <location>
        <position position="55"/>
    </location>
</feature>
<dbReference type="GO" id="GO:0005829">
    <property type="term" value="C:cytosol"/>
    <property type="evidence" value="ECO:0007669"/>
    <property type="project" value="TreeGrafter"/>
</dbReference>
<dbReference type="EMBL" id="WUMV01000002">
    <property type="protein sequence ID" value="MXN64535.1"/>
    <property type="molecule type" value="Genomic_DNA"/>
</dbReference>
<name>A0A7X3LSY3_9HYPH</name>
<evidence type="ECO:0000256" key="2">
    <source>
        <dbReference type="ARBA" id="ARBA00023012"/>
    </source>
</evidence>
<protein>
    <submittedName>
        <fullName evidence="8">Response regulator</fullName>
    </submittedName>
</protein>
<evidence type="ECO:0000313" key="9">
    <source>
        <dbReference type="Proteomes" id="UP000433101"/>
    </source>
</evidence>
<dbReference type="GO" id="GO:0032993">
    <property type="term" value="C:protein-DNA complex"/>
    <property type="evidence" value="ECO:0007669"/>
    <property type="project" value="TreeGrafter"/>
</dbReference>
<organism evidence="8 9">
    <name type="scientific">Stappia sediminis</name>
    <dbReference type="NCBI Taxonomy" id="2692190"/>
    <lineage>
        <taxon>Bacteria</taxon>
        <taxon>Pseudomonadati</taxon>
        <taxon>Pseudomonadota</taxon>
        <taxon>Alphaproteobacteria</taxon>
        <taxon>Hyphomicrobiales</taxon>
        <taxon>Stappiaceae</taxon>
        <taxon>Stappia</taxon>
    </lineage>
</organism>
<gene>
    <name evidence="8" type="ORF">GR183_06430</name>
</gene>
<feature type="domain" description="Response regulatory" evidence="7">
    <location>
        <begin position="5"/>
        <end position="124"/>
    </location>
</feature>
<dbReference type="Gene3D" id="3.40.50.2300">
    <property type="match status" value="1"/>
</dbReference>
<evidence type="ECO:0000259" key="7">
    <source>
        <dbReference type="PROSITE" id="PS50110"/>
    </source>
</evidence>
<dbReference type="GO" id="GO:0000976">
    <property type="term" value="F:transcription cis-regulatory region binding"/>
    <property type="evidence" value="ECO:0007669"/>
    <property type="project" value="TreeGrafter"/>
</dbReference>
<keyword evidence="4" id="KW-0238">DNA-binding</keyword>
<sequence length="204" mass="23255">MEDLDVVVIDDARPMQTILRSTLQSFRVQRIRTFDGAEEALDAMQIDPPNLVLTDWYMKPMSGLHLLQRIRRRKMAPLCFLPILFVTAHGTRTVVEKALRGGAQNVLIKPVAPSTLYQRLQWTLRDHREFELLDDGRYVIGGMADRLDRHARKVAHIANVLHRGASPSMTRKIEMLAARRAEDERRKAALSGDSSDDFAVVRTN</sequence>
<evidence type="ECO:0000313" key="8">
    <source>
        <dbReference type="EMBL" id="MXN64535.1"/>
    </source>
</evidence>
<keyword evidence="5" id="KW-0804">Transcription</keyword>
<dbReference type="AlphaFoldDB" id="A0A7X3LSY3"/>
<evidence type="ECO:0000256" key="3">
    <source>
        <dbReference type="ARBA" id="ARBA00023015"/>
    </source>
</evidence>
<keyword evidence="2" id="KW-0902">Two-component regulatory system</keyword>
<keyword evidence="3" id="KW-0805">Transcription regulation</keyword>
<dbReference type="Proteomes" id="UP000433101">
    <property type="component" value="Unassembled WGS sequence"/>
</dbReference>
<keyword evidence="9" id="KW-1185">Reference proteome</keyword>
<accession>A0A7X3LSY3</accession>
<reference evidence="8 9" key="1">
    <citation type="submission" date="2019-12" db="EMBL/GenBank/DDBJ databases">
        <authorList>
            <person name="Li M."/>
        </authorList>
    </citation>
    <scope>NUCLEOTIDE SEQUENCE [LARGE SCALE GENOMIC DNA]</scope>
    <source>
        <strain evidence="8 9">GBMRC 2046</strain>
    </source>
</reference>
<evidence type="ECO:0000256" key="4">
    <source>
        <dbReference type="ARBA" id="ARBA00023125"/>
    </source>
</evidence>
<dbReference type="GO" id="GO:0000156">
    <property type="term" value="F:phosphorelay response regulator activity"/>
    <property type="evidence" value="ECO:0007669"/>
    <property type="project" value="TreeGrafter"/>
</dbReference>
<dbReference type="CDD" id="cd00156">
    <property type="entry name" value="REC"/>
    <property type="match status" value="1"/>
</dbReference>
<dbReference type="PANTHER" id="PTHR48111:SF1">
    <property type="entry name" value="TWO-COMPONENT RESPONSE REGULATOR ORR33"/>
    <property type="match status" value="1"/>
</dbReference>
<keyword evidence="1 6" id="KW-0597">Phosphoprotein</keyword>
<comment type="caution">
    <text evidence="8">The sequence shown here is derived from an EMBL/GenBank/DDBJ whole genome shotgun (WGS) entry which is preliminary data.</text>
</comment>
<dbReference type="PANTHER" id="PTHR48111">
    <property type="entry name" value="REGULATOR OF RPOS"/>
    <property type="match status" value="1"/>
</dbReference>
<evidence type="ECO:0000256" key="6">
    <source>
        <dbReference type="PROSITE-ProRule" id="PRU00169"/>
    </source>
</evidence>